<proteinExistence type="predicted"/>
<dbReference type="Proteomes" id="UP000001340">
    <property type="component" value="Unassembled WGS sequence"/>
</dbReference>
<sequence>MSFLNSTNQTVLEPVSYKKEQEIKIQKPLEGTDTFFVKDKDGEILYVSRYDAIRILDRQRIFKYPKSEKDNGR</sequence>
<evidence type="ECO:0000313" key="1">
    <source>
        <dbReference type="EMBL" id="EKR56531.1"/>
    </source>
</evidence>
<accession>A0A0E2D9I4</accession>
<name>A0A0E2D9I4_LEPIR</name>
<dbReference type="EMBL" id="AHNR02000014">
    <property type="protein sequence ID" value="EKR56531.1"/>
    <property type="molecule type" value="Genomic_DNA"/>
</dbReference>
<gene>
    <name evidence="1" type="ORF">LEP1GSC105_4238</name>
</gene>
<dbReference type="RefSeq" id="WP_000009009.1">
    <property type="nucleotide sequence ID" value="NZ_AHNR02000014.1"/>
</dbReference>
<comment type="caution">
    <text evidence="1">The sequence shown here is derived from an EMBL/GenBank/DDBJ whole genome shotgun (WGS) entry which is preliminary data.</text>
</comment>
<reference evidence="1 2" key="1">
    <citation type="submission" date="2012-10" db="EMBL/GenBank/DDBJ databases">
        <authorList>
            <person name="Harkins D.M."/>
            <person name="Durkin A.S."/>
            <person name="Brinkac L.M."/>
            <person name="Haft D.H."/>
            <person name="Selengut J.D."/>
            <person name="Sanka R."/>
            <person name="DePew J."/>
            <person name="Purushe J."/>
            <person name="Chanthongthip A."/>
            <person name="Lattana O."/>
            <person name="Phetsouvanh R."/>
            <person name="Newton P.N."/>
            <person name="Vinetz J.M."/>
            <person name="Sutton G.G."/>
            <person name="Nierman W.C."/>
            <person name="Fouts D.E."/>
        </authorList>
    </citation>
    <scope>NUCLEOTIDE SEQUENCE [LARGE SCALE GENOMIC DNA]</scope>
    <source>
        <strain evidence="1 2">UI 12758</strain>
    </source>
</reference>
<dbReference type="AlphaFoldDB" id="A0A0E2D9I4"/>
<protein>
    <submittedName>
        <fullName evidence="1">Uncharacterized protein</fullName>
    </submittedName>
</protein>
<evidence type="ECO:0000313" key="2">
    <source>
        <dbReference type="Proteomes" id="UP000001340"/>
    </source>
</evidence>
<organism evidence="1 2">
    <name type="scientific">Leptospira interrogans str. UI 12758</name>
    <dbReference type="NCBI Taxonomy" id="1049938"/>
    <lineage>
        <taxon>Bacteria</taxon>
        <taxon>Pseudomonadati</taxon>
        <taxon>Spirochaetota</taxon>
        <taxon>Spirochaetia</taxon>
        <taxon>Leptospirales</taxon>
        <taxon>Leptospiraceae</taxon>
        <taxon>Leptospira</taxon>
    </lineage>
</organism>